<sequence length="178" mass="18586">MQLELAGQGGQSPAARTLRSAIVAGIGITSCPLRGHVDPRALRFAAAATAGVLVIVLLTVEAVRPLALGLLASQAAMFAFTAFVSMHWSVWAQFFARVIWPRLGAAPALEDARPARFAQFIGLVLTALALLAFLIGVDDAGNSLTAVAAAGSVLRATTGLCLGCRIYVLVRRLQHARA</sequence>
<keyword evidence="1" id="KW-0472">Membrane</keyword>
<feature type="transmembrane region" description="Helical" evidence="1">
    <location>
        <begin position="75"/>
        <end position="96"/>
    </location>
</feature>
<feature type="transmembrane region" description="Helical" evidence="1">
    <location>
        <begin position="44"/>
        <end position="63"/>
    </location>
</feature>
<accession>A0ABR8Z6D4</accession>
<gene>
    <name evidence="3" type="ORF">H9624_15990</name>
</gene>
<feature type="domain" description="DUF4395" evidence="2">
    <location>
        <begin position="37"/>
        <end position="172"/>
    </location>
</feature>
<feature type="transmembrane region" description="Helical" evidence="1">
    <location>
        <begin position="117"/>
        <end position="137"/>
    </location>
</feature>
<feature type="transmembrane region" description="Helical" evidence="1">
    <location>
        <begin position="143"/>
        <end position="168"/>
    </location>
</feature>
<dbReference type="RefSeq" id="WP_251840913.1">
    <property type="nucleotide sequence ID" value="NZ_JACSPO010000020.1"/>
</dbReference>
<keyword evidence="1" id="KW-0812">Transmembrane</keyword>
<reference evidence="3 4" key="1">
    <citation type="submission" date="2020-08" db="EMBL/GenBank/DDBJ databases">
        <title>A Genomic Blueprint of the Chicken Gut Microbiome.</title>
        <authorList>
            <person name="Gilroy R."/>
            <person name="Ravi A."/>
            <person name="Getino M."/>
            <person name="Pursley I."/>
            <person name="Horton D.L."/>
            <person name="Alikhan N.-F."/>
            <person name="Baker D."/>
            <person name="Gharbi K."/>
            <person name="Hall N."/>
            <person name="Watson M."/>
            <person name="Adriaenssens E.M."/>
            <person name="Foster-Nyarko E."/>
            <person name="Jarju S."/>
            <person name="Secka A."/>
            <person name="Antonio M."/>
            <person name="Oren A."/>
            <person name="Chaudhuri R."/>
            <person name="La Ragione R.M."/>
            <person name="Hildebrand F."/>
            <person name="Pallen M.J."/>
        </authorList>
    </citation>
    <scope>NUCLEOTIDE SEQUENCE [LARGE SCALE GENOMIC DNA]</scope>
    <source>
        <strain evidence="3 4">Sa1BUA1</strain>
    </source>
</reference>
<evidence type="ECO:0000256" key="1">
    <source>
        <dbReference type="SAM" id="Phobius"/>
    </source>
</evidence>
<comment type="caution">
    <text evidence="3">The sequence shown here is derived from an EMBL/GenBank/DDBJ whole genome shotgun (WGS) entry which is preliminary data.</text>
</comment>
<evidence type="ECO:0000259" key="2">
    <source>
        <dbReference type="Pfam" id="PF14340"/>
    </source>
</evidence>
<evidence type="ECO:0000313" key="3">
    <source>
        <dbReference type="EMBL" id="MBD8063819.1"/>
    </source>
</evidence>
<keyword evidence="4" id="KW-1185">Reference proteome</keyword>
<dbReference type="InterPro" id="IPR025508">
    <property type="entry name" value="DUF4395"/>
</dbReference>
<dbReference type="Proteomes" id="UP000661894">
    <property type="component" value="Unassembled WGS sequence"/>
</dbReference>
<keyword evidence="1" id="KW-1133">Transmembrane helix</keyword>
<evidence type="ECO:0000313" key="4">
    <source>
        <dbReference type="Proteomes" id="UP000661894"/>
    </source>
</evidence>
<dbReference type="EMBL" id="JACSPO010000020">
    <property type="protein sequence ID" value="MBD8063819.1"/>
    <property type="molecule type" value="Genomic_DNA"/>
</dbReference>
<protein>
    <submittedName>
        <fullName evidence="3">DUF4395 domain-containing protein</fullName>
    </submittedName>
</protein>
<proteinExistence type="predicted"/>
<organism evidence="3 4">
    <name type="scientific">Oceanitalea stevensii</name>
    <dbReference type="NCBI Taxonomy" id="2763072"/>
    <lineage>
        <taxon>Bacteria</taxon>
        <taxon>Bacillati</taxon>
        <taxon>Actinomycetota</taxon>
        <taxon>Actinomycetes</taxon>
        <taxon>Micrococcales</taxon>
        <taxon>Bogoriellaceae</taxon>
        <taxon>Georgenia</taxon>
    </lineage>
</organism>
<name>A0ABR8Z6D4_9MICO</name>
<dbReference type="Pfam" id="PF14340">
    <property type="entry name" value="DUF4395"/>
    <property type="match status" value="1"/>
</dbReference>